<dbReference type="InterPro" id="IPR012349">
    <property type="entry name" value="Split_barrel_FMN-bd"/>
</dbReference>
<dbReference type="PANTHER" id="PTHR43567:SF1">
    <property type="entry name" value="FLAVOREDOXIN"/>
    <property type="match status" value="1"/>
</dbReference>
<dbReference type="PANTHER" id="PTHR43567">
    <property type="entry name" value="FLAVOREDOXIN-RELATED-RELATED"/>
    <property type="match status" value="1"/>
</dbReference>
<accession>A0A380AU49</accession>
<name>A0A380AU49_SERMA</name>
<dbReference type="EMBL" id="UGYK01000002">
    <property type="protein sequence ID" value="SUI86189.1"/>
    <property type="molecule type" value="Genomic_DNA"/>
</dbReference>
<dbReference type="GO" id="GO:0016646">
    <property type="term" value="F:oxidoreductase activity, acting on the CH-NH group of donors, NAD or NADP as acceptor"/>
    <property type="evidence" value="ECO:0007669"/>
    <property type="project" value="UniProtKB-ARBA"/>
</dbReference>
<dbReference type="Pfam" id="PF01613">
    <property type="entry name" value="Flavin_Reduct"/>
    <property type="match status" value="1"/>
</dbReference>
<dbReference type="InterPro" id="IPR002563">
    <property type="entry name" value="Flavin_Rdtase-like_dom"/>
</dbReference>
<sequence>MSHFRPVALEHASRLLNHGPTVLITSRSRDGAKRNVMAAAWSMPVEFSPPRIAIVVDKGAHSRQMIEESGAFGICVPAAMFIDATYAVGSVSGAG</sequence>
<protein>
    <submittedName>
        <fullName evidence="5">Flavin reductase like domain</fullName>
    </submittedName>
</protein>
<evidence type="ECO:0000313" key="5">
    <source>
        <dbReference type="EMBL" id="SUI86189.1"/>
    </source>
</evidence>
<evidence type="ECO:0000259" key="4">
    <source>
        <dbReference type="Pfam" id="PF01613"/>
    </source>
</evidence>
<dbReference type="AlphaFoldDB" id="A0A380AU49"/>
<comment type="similarity">
    <text evidence="3">Belongs to the flavoredoxin family.</text>
</comment>
<comment type="cofactor">
    <cofactor evidence="1">
        <name>FMN</name>
        <dbReference type="ChEBI" id="CHEBI:58210"/>
    </cofactor>
</comment>
<evidence type="ECO:0000313" key="6">
    <source>
        <dbReference type="Proteomes" id="UP000254765"/>
    </source>
</evidence>
<evidence type="ECO:0000256" key="1">
    <source>
        <dbReference type="ARBA" id="ARBA00001917"/>
    </source>
</evidence>
<organism evidence="5 6">
    <name type="scientific">Serratia marcescens</name>
    <dbReference type="NCBI Taxonomy" id="615"/>
    <lineage>
        <taxon>Bacteria</taxon>
        <taxon>Pseudomonadati</taxon>
        <taxon>Pseudomonadota</taxon>
        <taxon>Gammaproteobacteria</taxon>
        <taxon>Enterobacterales</taxon>
        <taxon>Yersiniaceae</taxon>
        <taxon>Serratia</taxon>
    </lineage>
</organism>
<dbReference type="Gene3D" id="2.30.110.10">
    <property type="entry name" value="Electron Transport, Fmn-binding Protein, Chain A"/>
    <property type="match status" value="1"/>
</dbReference>
<evidence type="ECO:0000256" key="2">
    <source>
        <dbReference type="ARBA" id="ARBA00022630"/>
    </source>
</evidence>
<dbReference type="GO" id="GO:0010181">
    <property type="term" value="F:FMN binding"/>
    <property type="evidence" value="ECO:0007669"/>
    <property type="project" value="InterPro"/>
</dbReference>
<reference evidence="5 6" key="1">
    <citation type="submission" date="2018-06" db="EMBL/GenBank/DDBJ databases">
        <authorList>
            <consortium name="Pathogen Informatics"/>
            <person name="Doyle S."/>
        </authorList>
    </citation>
    <scope>NUCLEOTIDE SEQUENCE [LARGE SCALE GENOMIC DNA]</scope>
    <source>
        <strain evidence="5 6">NCTC10211</strain>
    </source>
</reference>
<feature type="domain" description="Flavin reductase like" evidence="4">
    <location>
        <begin position="19"/>
        <end position="93"/>
    </location>
</feature>
<keyword evidence="2" id="KW-0285">Flavoprotein</keyword>
<dbReference type="Proteomes" id="UP000254765">
    <property type="component" value="Unassembled WGS sequence"/>
</dbReference>
<dbReference type="InterPro" id="IPR052174">
    <property type="entry name" value="Flavoredoxin"/>
</dbReference>
<proteinExistence type="inferred from homology"/>
<dbReference type="SUPFAM" id="SSF50475">
    <property type="entry name" value="FMN-binding split barrel"/>
    <property type="match status" value="1"/>
</dbReference>
<gene>
    <name evidence="5" type="ORF">NCTC10211_05632</name>
</gene>
<evidence type="ECO:0000256" key="3">
    <source>
        <dbReference type="ARBA" id="ARBA00038054"/>
    </source>
</evidence>